<evidence type="ECO:0000313" key="2">
    <source>
        <dbReference type="Proteomes" id="UP000182427"/>
    </source>
</evidence>
<sequence length="238" mass="26909">MIDTMRTKGFAFAVKHWGIRSAFVLVLATSFAQQATTAPPQSTPTPIPPDRVKESYEIYSQLLPGREIEWGNVPRSFWLLEDTTKALPLDSSCKTAGMLNPHQDVHPPEPRQADFGEVLADYDAHCHDRYQLDATEFHLKLPVHLLDEDAQNRYRRHVFGYLPPKNNIMQAPPTPDEFKGAAGLHSFTAVYFNRAHTLAMTEIGMYCGGLCGNWRWVVLERSNDSWKILPWATASVIS</sequence>
<accession>A0A1G7H9J7</accession>
<name>A0A1G7H9J7_9BACT</name>
<gene>
    <name evidence="1" type="ORF">SAMN05444167_0975</name>
</gene>
<dbReference type="AlphaFoldDB" id="A0A1G7H9J7"/>
<proteinExistence type="predicted"/>
<organism evidence="1 2">
    <name type="scientific">Terriglobus roseus</name>
    <dbReference type="NCBI Taxonomy" id="392734"/>
    <lineage>
        <taxon>Bacteria</taxon>
        <taxon>Pseudomonadati</taxon>
        <taxon>Acidobacteriota</taxon>
        <taxon>Terriglobia</taxon>
        <taxon>Terriglobales</taxon>
        <taxon>Acidobacteriaceae</taxon>
        <taxon>Terriglobus</taxon>
    </lineage>
</organism>
<protein>
    <submittedName>
        <fullName evidence="1">Uncharacterized protein</fullName>
    </submittedName>
</protein>
<evidence type="ECO:0000313" key="1">
    <source>
        <dbReference type="EMBL" id="SDE96993.1"/>
    </source>
</evidence>
<dbReference type="OrthoDB" id="120455at2"/>
<dbReference type="EMBL" id="LT629690">
    <property type="protein sequence ID" value="SDE96993.1"/>
    <property type="molecule type" value="Genomic_DNA"/>
</dbReference>
<dbReference type="RefSeq" id="WP_083344167.1">
    <property type="nucleotide sequence ID" value="NZ_LT629690.1"/>
</dbReference>
<dbReference type="Proteomes" id="UP000182427">
    <property type="component" value="Chromosome I"/>
</dbReference>
<keyword evidence="2" id="KW-1185">Reference proteome</keyword>
<reference evidence="1 2" key="1">
    <citation type="submission" date="2016-10" db="EMBL/GenBank/DDBJ databases">
        <authorList>
            <person name="de Groot N.N."/>
        </authorList>
    </citation>
    <scope>NUCLEOTIDE SEQUENCE [LARGE SCALE GENOMIC DNA]</scope>
    <source>
        <strain evidence="1 2">GAS232</strain>
    </source>
</reference>